<dbReference type="Pfam" id="PF03747">
    <property type="entry name" value="ADP_ribosyl_GH"/>
    <property type="match status" value="1"/>
</dbReference>
<dbReference type="InterPro" id="IPR005502">
    <property type="entry name" value="Ribosyl_crysJ1"/>
</dbReference>
<keyword evidence="5" id="KW-1185">Reference proteome</keyword>
<evidence type="ECO:0000313" key="4">
    <source>
        <dbReference type="EMBL" id="GGX02763.1"/>
    </source>
</evidence>
<keyword evidence="2" id="KW-0378">Hydrolase</keyword>
<dbReference type="GO" id="GO:0016787">
    <property type="term" value="F:hydrolase activity"/>
    <property type="evidence" value="ECO:0007669"/>
    <property type="project" value="UniProtKB-KW"/>
</dbReference>
<comment type="similarity">
    <text evidence="1">Belongs to the ADP-ribosylglycohydrolase family.</text>
</comment>
<feature type="binding site" evidence="3">
    <location>
        <position position="227"/>
    </location>
    <ligand>
        <name>Mg(2+)</name>
        <dbReference type="ChEBI" id="CHEBI:18420"/>
        <label>1</label>
    </ligand>
</feature>
<keyword evidence="3" id="KW-0460">Magnesium</keyword>
<evidence type="ECO:0000256" key="3">
    <source>
        <dbReference type="PIRSR" id="PIRSR605502-1"/>
    </source>
</evidence>
<dbReference type="PANTHER" id="PTHR16222">
    <property type="entry name" value="ADP-RIBOSYLGLYCOHYDROLASE"/>
    <property type="match status" value="1"/>
</dbReference>
<feature type="binding site" evidence="3">
    <location>
        <position position="47"/>
    </location>
    <ligand>
        <name>Mg(2+)</name>
        <dbReference type="ChEBI" id="CHEBI:18420"/>
        <label>1</label>
    </ligand>
</feature>
<evidence type="ECO:0000256" key="2">
    <source>
        <dbReference type="ARBA" id="ARBA00022801"/>
    </source>
</evidence>
<feature type="binding site" evidence="3">
    <location>
        <position position="48"/>
    </location>
    <ligand>
        <name>Mg(2+)</name>
        <dbReference type="ChEBI" id="CHEBI:18420"/>
        <label>1</label>
    </ligand>
</feature>
<feature type="binding site" evidence="3">
    <location>
        <position position="46"/>
    </location>
    <ligand>
        <name>Mg(2+)</name>
        <dbReference type="ChEBI" id="CHEBI:18420"/>
        <label>1</label>
    </ligand>
</feature>
<sequence length="280" mass="31761">MILEAGLADAYGAGFEFADANDILVYNTLKEYRKHPRYASIYGTYTDDTQMAIAITELILETKEWSKLSIADKFVEVFKRDPRKGYSSRFYTILEQVSSGKELLEVLHPNSNRNGAAMRSYPIGIYKREDVILEKSEQQAIITHNTKEGILSSKIIALAAHYFLYKKGSKKHLIEYLEVTLSQHFDFIRTSTLKMEALPTVNTVIALILDHKSMSSCLIEAVDLGGDTDTVASLSLAILSLCKDTIYDLPNWLYKDFKNDTFGKDYLIELDNKLSNKLIE</sequence>
<keyword evidence="3" id="KW-0479">Metal-binding</keyword>
<proteinExistence type="inferred from homology"/>
<dbReference type="PANTHER" id="PTHR16222:SF24">
    <property type="entry name" value="ADP-RIBOSYLHYDROLASE ARH3"/>
    <property type="match status" value="1"/>
</dbReference>
<dbReference type="EMBL" id="BMWS01000001">
    <property type="protein sequence ID" value="GGX02763.1"/>
    <property type="molecule type" value="Genomic_DNA"/>
</dbReference>
<dbReference type="Proteomes" id="UP000601108">
    <property type="component" value="Unassembled WGS sequence"/>
</dbReference>
<dbReference type="AlphaFoldDB" id="A0A918JRB7"/>
<reference evidence="4 5" key="1">
    <citation type="journal article" date="2014" name="Int. J. Syst. Evol. Microbiol.">
        <title>Complete genome sequence of Corynebacterium casei LMG S-19264T (=DSM 44701T), isolated from a smear-ripened cheese.</title>
        <authorList>
            <consortium name="US DOE Joint Genome Institute (JGI-PGF)"/>
            <person name="Walter F."/>
            <person name="Albersmeier A."/>
            <person name="Kalinowski J."/>
            <person name="Ruckert C."/>
        </authorList>
    </citation>
    <scope>NUCLEOTIDE SEQUENCE [LARGE SCALE GENOMIC DNA]</scope>
    <source>
        <strain evidence="4 5">KCTC 12285</strain>
    </source>
</reference>
<accession>A0A918JRB7</accession>
<dbReference type="SUPFAM" id="SSF101478">
    <property type="entry name" value="ADP-ribosylglycohydrolase"/>
    <property type="match status" value="1"/>
</dbReference>
<evidence type="ECO:0000256" key="1">
    <source>
        <dbReference type="ARBA" id="ARBA00010702"/>
    </source>
</evidence>
<dbReference type="GO" id="GO:0046872">
    <property type="term" value="F:metal ion binding"/>
    <property type="evidence" value="ECO:0007669"/>
    <property type="project" value="UniProtKB-KW"/>
</dbReference>
<dbReference type="RefSeq" id="WP_027412870.1">
    <property type="nucleotide sequence ID" value="NZ_BMWS01000001.1"/>
</dbReference>
<comment type="caution">
    <text evidence="4">The sequence shown here is derived from an EMBL/GenBank/DDBJ whole genome shotgun (WGS) entry which is preliminary data.</text>
</comment>
<comment type="cofactor">
    <cofactor evidence="3">
        <name>Mg(2+)</name>
        <dbReference type="ChEBI" id="CHEBI:18420"/>
    </cofactor>
    <text evidence="3">Binds 2 magnesium ions per subunit.</text>
</comment>
<evidence type="ECO:0008006" key="6">
    <source>
        <dbReference type="Google" id="ProtNLM"/>
    </source>
</evidence>
<dbReference type="Gene3D" id="1.10.4080.10">
    <property type="entry name" value="ADP-ribosylation/Crystallin J1"/>
    <property type="match status" value="1"/>
</dbReference>
<dbReference type="InterPro" id="IPR036705">
    <property type="entry name" value="Ribosyl_crysJ1_sf"/>
</dbReference>
<gene>
    <name evidence="4" type="ORF">GCM10007384_00620</name>
</gene>
<organism evidence="4 5">
    <name type="scientific">Aquimarina muelleri</name>
    <dbReference type="NCBI Taxonomy" id="279356"/>
    <lineage>
        <taxon>Bacteria</taxon>
        <taxon>Pseudomonadati</taxon>
        <taxon>Bacteroidota</taxon>
        <taxon>Flavobacteriia</taxon>
        <taxon>Flavobacteriales</taxon>
        <taxon>Flavobacteriaceae</taxon>
        <taxon>Aquimarina</taxon>
    </lineage>
</organism>
<name>A0A918JRB7_9FLAO</name>
<dbReference type="InterPro" id="IPR050792">
    <property type="entry name" value="ADP-ribosylglycohydrolase"/>
</dbReference>
<protein>
    <recommendedName>
        <fullName evidence="6">ADP-ribosylglycohydrolase</fullName>
    </recommendedName>
</protein>
<evidence type="ECO:0000313" key="5">
    <source>
        <dbReference type="Proteomes" id="UP000601108"/>
    </source>
</evidence>
<feature type="binding site" evidence="3">
    <location>
        <position position="229"/>
    </location>
    <ligand>
        <name>Mg(2+)</name>
        <dbReference type="ChEBI" id="CHEBI:18420"/>
        <label>1</label>
    </ligand>
</feature>
<feature type="binding site" evidence="3">
    <location>
        <position position="230"/>
    </location>
    <ligand>
        <name>Mg(2+)</name>
        <dbReference type="ChEBI" id="CHEBI:18420"/>
        <label>1</label>
    </ligand>
</feature>